<dbReference type="GO" id="GO:0006952">
    <property type="term" value="P:defense response"/>
    <property type="evidence" value="ECO:0007669"/>
    <property type="project" value="UniProtKB-KW"/>
</dbReference>
<dbReference type="PRINTS" id="PR00367">
    <property type="entry name" value="ETHRSPELEMNT"/>
</dbReference>
<feature type="domain" description="AP2/ERF" evidence="8">
    <location>
        <begin position="104"/>
        <end position="161"/>
    </location>
</feature>
<dbReference type="GO" id="GO:0005634">
    <property type="term" value="C:nucleus"/>
    <property type="evidence" value="ECO:0007669"/>
    <property type="project" value="UniProtKB-SubCell"/>
</dbReference>
<reference evidence="9" key="1">
    <citation type="submission" date="2019-12" db="EMBL/GenBank/DDBJ databases">
        <authorList>
            <person name="Hu Y."/>
        </authorList>
    </citation>
    <scope>NUCLEOTIDE SEQUENCE</scope>
    <source>
        <strain evidence="9">Cac168</strain>
    </source>
</reference>
<proteinExistence type="evidence at transcript level"/>
<dbReference type="CDD" id="cd00018">
    <property type="entry name" value="AP2"/>
    <property type="match status" value="1"/>
</dbReference>
<feature type="region of interest" description="Disordered" evidence="7">
    <location>
        <begin position="165"/>
        <end position="210"/>
    </location>
</feature>
<dbReference type="GO" id="GO:0009873">
    <property type="term" value="P:ethylene-activated signaling pathway"/>
    <property type="evidence" value="ECO:0007669"/>
    <property type="project" value="InterPro"/>
</dbReference>
<evidence type="ECO:0000313" key="9">
    <source>
        <dbReference type="EMBL" id="QNI23903.1"/>
    </source>
</evidence>
<dbReference type="PANTHER" id="PTHR31190">
    <property type="entry name" value="DNA-BINDING DOMAIN"/>
    <property type="match status" value="1"/>
</dbReference>
<keyword evidence="5" id="KW-0804">Transcription</keyword>
<organism evidence="9">
    <name type="scientific">Camptotheca acuminata</name>
    <name type="common">Happy tree</name>
    <dbReference type="NCBI Taxonomy" id="16922"/>
    <lineage>
        <taxon>Eukaryota</taxon>
        <taxon>Viridiplantae</taxon>
        <taxon>Streptophyta</taxon>
        <taxon>Embryophyta</taxon>
        <taxon>Tracheophyta</taxon>
        <taxon>Spermatophyta</taxon>
        <taxon>Magnoliopsida</taxon>
        <taxon>eudicotyledons</taxon>
        <taxon>Gunneridae</taxon>
        <taxon>Pentapetalae</taxon>
        <taxon>asterids</taxon>
        <taxon>Cornales</taxon>
        <taxon>Nyssaceae</taxon>
        <taxon>Camptotheca</taxon>
    </lineage>
</organism>
<evidence type="ECO:0000256" key="1">
    <source>
        <dbReference type="ARBA" id="ARBA00004123"/>
    </source>
</evidence>
<name>A0A7G8AUN4_CAMAC</name>
<keyword evidence="2" id="KW-0611">Plant defense</keyword>
<keyword evidence="3" id="KW-0805">Transcription regulation</keyword>
<keyword evidence="6" id="KW-0539">Nucleus</keyword>
<dbReference type="GO" id="GO:0003700">
    <property type="term" value="F:DNA-binding transcription factor activity"/>
    <property type="evidence" value="ECO:0007669"/>
    <property type="project" value="InterPro"/>
</dbReference>
<evidence type="ECO:0000256" key="2">
    <source>
        <dbReference type="ARBA" id="ARBA00022821"/>
    </source>
</evidence>
<dbReference type="InterPro" id="IPR044808">
    <property type="entry name" value="ERF_plant"/>
</dbReference>
<evidence type="ECO:0000256" key="3">
    <source>
        <dbReference type="ARBA" id="ARBA00023015"/>
    </source>
</evidence>
<dbReference type="PROSITE" id="PS51032">
    <property type="entry name" value="AP2_ERF"/>
    <property type="match status" value="1"/>
</dbReference>
<protein>
    <submittedName>
        <fullName evidence="9">AP2/ERF transcription factor</fullName>
    </submittedName>
</protein>
<evidence type="ECO:0000256" key="4">
    <source>
        <dbReference type="ARBA" id="ARBA00023125"/>
    </source>
</evidence>
<dbReference type="AlphaFoldDB" id="A0A7G8AUN4"/>
<dbReference type="EMBL" id="MN863705">
    <property type="protein sequence ID" value="QNI23903.1"/>
    <property type="molecule type" value="mRNA"/>
</dbReference>
<accession>A0A7G8AUN4</accession>
<dbReference type="SUPFAM" id="SSF54171">
    <property type="entry name" value="DNA-binding domain"/>
    <property type="match status" value="1"/>
</dbReference>
<reference evidence="9" key="2">
    <citation type="journal article" date="2020" name="Chin J Nat Med">
        <title>Genome-wide identification and analysis of AP2/ERF transcription factors related to camptothecin biosynthesis in Camptotheca acuminata.</title>
        <authorList>
            <person name="Hu Y.T."/>
            <person name="Xu Z.C."/>
            <person name="Tian Y."/>
            <person name="Gao R.R."/>
            <person name="Ji A.J."/>
            <person name="Pu X.D."/>
            <person name="Wang Y."/>
            <person name="Liu X."/>
            <person name="Song J.Y."/>
        </authorList>
    </citation>
    <scope>NUCLEOTIDE SEQUENCE</scope>
    <source>
        <strain evidence="9">Cac168</strain>
    </source>
</reference>
<dbReference type="FunFam" id="3.30.730.10:FF:000001">
    <property type="entry name" value="Ethylene-responsive transcription factor 2"/>
    <property type="match status" value="1"/>
</dbReference>
<dbReference type="Pfam" id="PF00847">
    <property type="entry name" value="AP2"/>
    <property type="match status" value="1"/>
</dbReference>
<dbReference type="InterPro" id="IPR016177">
    <property type="entry name" value="DNA-bd_dom_sf"/>
</dbReference>
<evidence type="ECO:0000256" key="5">
    <source>
        <dbReference type="ARBA" id="ARBA00023163"/>
    </source>
</evidence>
<evidence type="ECO:0000256" key="6">
    <source>
        <dbReference type="ARBA" id="ARBA00023242"/>
    </source>
</evidence>
<evidence type="ECO:0000256" key="7">
    <source>
        <dbReference type="SAM" id="MobiDB-lite"/>
    </source>
</evidence>
<comment type="subcellular location">
    <subcellularLocation>
        <location evidence="1">Nucleus</location>
    </subcellularLocation>
</comment>
<dbReference type="SMART" id="SM00380">
    <property type="entry name" value="AP2"/>
    <property type="match status" value="1"/>
</dbReference>
<evidence type="ECO:0000259" key="8">
    <source>
        <dbReference type="PROSITE" id="PS51032"/>
    </source>
</evidence>
<keyword evidence="4" id="KW-0238">DNA-binding</keyword>
<dbReference type="GO" id="GO:0003677">
    <property type="term" value="F:DNA binding"/>
    <property type="evidence" value="ECO:0007669"/>
    <property type="project" value="UniProtKB-KW"/>
</dbReference>
<dbReference type="PANTHER" id="PTHR31190:SF181">
    <property type="entry name" value="OS02G0764700 PROTEIN"/>
    <property type="match status" value="1"/>
</dbReference>
<dbReference type="InterPro" id="IPR001471">
    <property type="entry name" value="AP2/ERF_dom"/>
</dbReference>
<sequence length="231" mass="25907">MPSTSMQFTLDQEFSIMVSTLKHVISGGDDSPTSAESQLLRAIQGASTSTLPSTSVTAKVDQMSTVLSLPDAETCKFCKIDGCLGCNFFSAATTVGRKRRIRKNYRGVRQRPWGKWAAEIRDPRRAARVWLGTFQTAEEAARAYDRAAFEFRGDKAKLNFPLSDYAEKQSSQHKEKRQHNPIGREKSKSDETGRSIMISESSTTEESDEFWRLMEESEIPEQRPIGVTLTP</sequence>
<dbReference type="InterPro" id="IPR036955">
    <property type="entry name" value="AP2/ERF_dom_sf"/>
</dbReference>
<feature type="compositionally biased region" description="Basic and acidic residues" evidence="7">
    <location>
        <begin position="182"/>
        <end position="193"/>
    </location>
</feature>
<dbReference type="Gene3D" id="3.30.730.10">
    <property type="entry name" value="AP2/ERF domain"/>
    <property type="match status" value="1"/>
</dbReference>